<evidence type="ECO:0000313" key="2">
    <source>
        <dbReference type="Proteomes" id="UP000238176"/>
    </source>
</evidence>
<comment type="caution">
    <text evidence="1">The sequence shown here is derived from an EMBL/GenBank/DDBJ whole genome shotgun (WGS) entry which is preliminary data.</text>
</comment>
<keyword evidence="2" id="KW-1185">Reference proteome</keyword>
<accession>A0A2T0UK85</accession>
<dbReference type="RefSeq" id="WP_106364428.1">
    <property type="nucleotide sequence ID" value="NZ_PVTJ01000005.1"/>
</dbReference>
<name>A0A2T0UK85_9ACTN</name>
<dbReference type="AlphaFoldDB" id="A0A2T0UK85"/>
<dbReference type="Proteomes" id="UP000238176">
    <property type="component" value="Unassembled WGS sequence"/>
</dbReference>
<keyword evidence="1" id="KW-0946">Virion</keyword>
<gene>
    <name evidence="1" type="ORF">B0I28_10553</name>
</gene>
<evidence type="ECO:0000313" key="1">
    <source>
        <dbReference type="EMBL" id="PRY58340.1"/>
    </source>
</evidence>
<keyword evidence="1" id="KW-0167">Capsid protein</keyword>
<reference evidence="1 2" key="1">
    <citation type="submission" date="2018-03" db="EMBL/GenBank/DDBJ databases">
        <title>Genomic Encyclopedia of Type Strains, Phase III (KMG-III): the genomes of soil and plant-associated and newly described type strains.</title>
        <authorList>
            <person name="Whitman W."/>
        </authorList>
    </citation>
    <scope>NUCLEOTIDE SEQUENCE [LARGE SCALE GENOMIC DNA]</scope>
    <source>
        <strain evidence="1 2">CGMCC 4.7067</strain>
    </source>
</reference>
<dbReference type="PANTHER" id="PTHR40050">
    <property type="entry name" value="INNER SPORE COAT PROTEIN H"/>
    <property type="match status" value="1"/>
</dbReference>
<dbReference type="PANTHER" id="PTHR40050:SF1">
    <property type="entry name" value="INNER SPORE COAT PROTEIN H"/>
    <property type="match status" value="1"/>
</dbReference>
<organism evidence="1 2">
    <name type="scientific">Glycomyces artemisiae</name>
    <dbReference type="NCBI Taxonomy" id="1076443"/>
    <lineage>
        <taxon>Bacteria</taxon>
        <taxon>Bacillati</taxon>
        <taxon>Actinomycetota</taxon>
        <taxon>Actinomycetes</taxon>
        <taxon>Glycomycetales</taxon>
        <taxon>Glycomycetaceae</taxon>
        <taxon>Glycomyces</taxon>
    </lineage>
</organism>
<dbReference type="InterPro" id="IPR014867">
    <property type="entry name" value="Spore_coat_CotH_CotH2/3/7"/>
</dbReference>
<dbReference type="EMBL" id="PVTJ01000005">
    <property type="protein sequence ID" value="PRY58340.1"/>
    <property type="molecule type" value="Genomic_DNA"/>
</dbReference>
<dbReference type="OrthoDB" id="3280828at2"/>
<sequence length="522" mass="55162">MAGRKLRHRIPVSLRHYWKLIAGSVGLIAVLTLVVGTVRATALVYSDANEGFVVTNDIQGTVDLFDTSVAHEISLSYSDADYDDMVEEFEDSGQKGWIKADITIDGVTISDVGIRLKGNSTLSALGGGMSMGGGEDGGGFPGGGEMPEGMELPEGMEMPEGMEFPGGGEGGAGGMGGSTLSFDDPEGLPWLVDFSKYVDGQVYQGNKEISLRVDSAMGGAAEGTSLNEAVTLELLEASGQSSYDWTYSTVSVNGGEAVTRRVVDIMDVTWAEDEYGENAGVLYKALSTGSFTYQGADPDEYEDDFKQLSMEGSYDAQPIIDFLEWMSEADDATFDAELGDWVDVESFADYTAFQNLVTNGDDMSGPGQNYYLWYDFGTGLISILTWDVDLTLQSADLAPDENASIGGGGGMGGFGGEMPEGMELPEGMEMPGGGEDGEGGGFTMGGNELKERFLASEAFQDEYDAAYQELYDALYASGAALKAVETAQAAAELSGGDAAASAESLTSFVQQRTDFLAEALAQ</sequence>
<protein>
    <submittedName>
        <fullName evidence="1">Spore coat protein CotH</fullName>
    </submittedName>
</protein>
<dbReference type="Pfam" id="PF08757">
    <property type="entry name" value="CotH"/>
    <property type="match status" value="1"/>
</dbReference>
<proteinExistence type="predicted"/>